<sequence length="267" mass="30802">MAMLGRTMAVGFGHRVEALVCNYGPLDRNTSRELYEDGVPALCPSGTIRSSRHAISPRKKSNSVTRFSLAIIIASAKCNSTPGKEWQYNIQEKQNKRNDQPMSNGAFLIEPAVYLVQLVFSIDIIIRCYYPVITSVSESKKIPLAKCLKIVQSLNTWCIFQRARERFVENNFLHRFMTPAIEAIEVIEAALYQNSTKYPKKCFPARWFRWHVFEIDFNIEKSFGIKNFKVYGCIDTDTDMDLDIDVDMDMDMCIWKSSRYSRHSSKF</sequence>
<evidence type="ECO:0000313" key="1">
    <source>
        <dbReference type="EMBL" id="KOX76531.1"/>
    </source>
</evidence>
<accession>A0A0N0BHN8</accession>
<dbReference type="AlphaFoldDB" id="A0A0N0BHN8"/>
<dbReference type="OrthoDB" id="414826at2759"/>
<name>A0A0N0BHN8_9HYME</name>
<reference evidence="1 2" key="1">
    <citation type="submission" date="2015-07" db="EMBL/GenBank/DDBJ databases">
        <title>The genome of Melipona quadrifasciata.</title>
        <authorList>
            <person name="Pan H."/>
            <person name="Kapheim K."/>
        </authorList>
    </citation>
    <scope>NUCLEOTIDE SEQUENCE [LARGE SCALE GENOMIC DNA]</scope>
    <source>
        <strain evidence="1">0111107301</strain>
        <tissue evidence="1">Whole body</tissue>
    </source>
</reference>
<proteinExistence type="predicted"/>
<keyword evidence="2" id="KW-1185">Reference proteome</keyword>
<organism evidence="1 2">
    <name type="scientific">Melipona quadrifasciata</name>
    <dbReference type="NCBI Taxonomy" id="166423"/>
    <lineage>
        <taxon>Eukaryota</taxon>
        <taxon>Metazoa</taxon>
        <taxon>Ecdysozoa</taxon>
        <taxon>Arthropoda</taxon>
        <taxon>Hexapoda</taxon>
        <taxon>Insecta</taxon>
        <taxon>Pterygota</taxon>
        <taxon>Neoptera</taxon>
        <taxon>Endopterygota</taxon>
        <taxon>Hymenoptera</taxon>
        <taxon>Apocrita</taxon>
        <taxon>Aculeata</taxon>
        <taxon>Apoidea</taxon>
        <taxon>Anthophila</taxon>
        <taxon>Apidae</taxon>
        <taxon>Melipona</taxon>
    </lineage>
</organism>
<dbReference type="Proteomes" id="UP000053105">
    <property type="component" value="Unassembled WGS sequence"/>
</dbReference>
<dbReference type="EMBL" id="KQ435746">
    <property type="protein sequence ID" value="KOX76531.1"/>
    <property type="molecule type" value="Genomic_DNA"/>
</dbReference>
<evidence type="ECO:0000313" key="2">
    <source>
        <dbReference type="Proteomes" id="UP000053105"/>
    </source>
</evidence>
<protein>
    <submittedName>
        <fullName evidence="1">Uncharacterized protein</fullName>
    </submittedName>
</protein>
<gene>
    <name evidence="1" type="ORF">WN51_11737</name>
</gene>